<proteinExistence type="predicted"/>
<evidence type="ECO:0000313" key="1">
    <source>
        <dbReference type="EMBL" id="RPA91019.1"/>
    </source>
</evidence>
<keyword evidence="2" id="KW-1185">Reference proteome</keyword>
<evidence type="ECO:0000313" key="2">
    <source>
        <dbReference type="Proteomes" id="UP000276215"/>
    </source>
</evidence>
<gene>
    <name evidence="1" type="ORF">L873DRAFT_1752841</name>
</gene>
<organism evidence="1 2">
    <name type="scientific">Choiromyces venosus 120613-1</name>
    <dbReference type="NCBI Taxonomy" id="1336337"/>
    <lineage>
        <taxon>Eukaryota</taxon>
        <taxon>Fungi</taxon>
        <taxon>Dikarya</taxon>
        <taxon>Ascomycota</taxon>
        <taxon>Pezizomycotina</taxon>
        <taxon>Pezizomycetes</taxon>
        <taxon>Pezizales</taxon>
        <taxon>Tuberaceae</taxon>
        <taxon>Choiromyces</taxon>
    </lineage>
</organism>
<feature type="non-terminal residue" evidence="1">
    <location>
        <position position="1"/>
    </location>
</feature>
<dbReference type="AlphaFoldDB" id="A0A3N4IYF0"/>
<evidence type="ECO:0008006" key="3">
    <source>
        <dbReference type="Google" id="ProtNLM"/>
    </source>
</evidence>
<dbReference type="GO" id="GO:0003676">
    <property type="term" value="F:nucleic acid binding"/>
    <property type="evidence" value="ECO:0007669"/>
    <property type="project" value="InterPro"/>
</dbReference>
<name>A0A3N4IYF0_9PEZI</name>
<dbReference type="Proteomes" id="UP000276215">
    <property type="component" value="Unassembled WGS sequence"/>
</dbReference>
<dbReference type="Gene3D" id="3.30.420.10">
    <property type="entry name" value="Ribonuclease H-like superfamily/Ribonuclease H"/>
    <property type="match status" value="1"/>
</dbReference>
<feature type="non-terminal residue" evidence="1">
    <location>
        <position position="98"/>
    </location>
</feature>
<dbReference type="STRING" id="1336337.A0A3N4IYF0"/>
<dbReference type="EMBL" id="ML120507">
    <property type="protein sequence ID" value="RPA91019.1"/>
    <property type="molecule type" value="Genomic_DNA"/>
</dbReference>
<dbReference type="OrthoDB" id="5411700at2759"/>
<protein>
    <recommendedName>
        <fullName evidence="3">Tc1-like transposase DDE domain-containing protein</fullName>
    </recommendedName>
</protein>
<accession>A0A3N4IYF0</accession>
<sequence>CAQASLISQPDFKTQKKEIEEVIEAAGYLLLFYPPFHCEINFIEYFWGVAKQYTCVNCDYDVPSLQRLVPEALVWIPNSLIWKYYSCTQHIIDAYKSG</sequence>
<dbReference type="InterPro" id="IPR036397">
    <property type="entry name" value="RNaseH_sf"/>
</dbReference>
<reference evidence="1 2" key="1">
    <citation type="journal article" date="2018" name="Nat. Ecol. Evol.">
        <title>Pezizomycetes genomes reveal the molecular basis of ectomycorrhizal truffle lifestyle.</title>
        <authorList>
            <person name="Murat C."/>
            <person name="Payen T."/>
            <person name="Noel B."/>
            <person name="Kuo A."/>
            <person name="Morin E."/>
            <person name="Chen J."/>
            <person name="Kohler A."/>
            <person name="Krizsan K."/>
            <person name="Balestrini R."/>
            <person name="Da Silva C."/>
            <person name="Montanini B."/>
            <person name="Hainaut M."/>
            <person name="Levati E."/>
            <person name="Barry K.W."/>
            <person name="Belfiori B."/>
            <person name="Cichocki N."/>
            <person name="Clum A."/>
            <person name="Dockter R.B."/>
            <person name="Fauchery L."/>
            <person name="Guy J."/>
            <person name="Iotti M."/>
            <person name="Le Tacon F."/>
            <person name="Lindquist E.A."/>
            <person name="Lipzen A."/>
            <person name="Malagnac F."/>
            <person name="Mello A."/>
            <person name="Molinier V."/>
            <person name="Miyauchi S."/>
            <person name="Poulain J."/>
            <person name="Riccioni C."/>
            <person name="Rubini A."/>
            <person name="Sitrit Y."/>
            <person name="Splivallo R."/>
            <person name="Traeger S."/>
            <person name="Wang M."/>
            <person name="Zifcakova L."/>
            <person name="Wipf D."/>
            <person name="Zambonelli A."/>
            <person name="Paolocci F."/>
            <person name="Nowrousian M."/>
            <person name="Ottonello S."/>
            <person name="Baldrian P."/>
            <person name="Spatafora J.W."/>
            <person name="Henrissat B."/>
            <person name="Nagy L.G."/>
            <person name="Aury J.M."/>
            <person name="Wincker P."/>
            <person name="Grigoriev I.V."/>
            <person name="Bonfante P."/>
            <person name="Martin F.M."/>
        </authorList>
    </citation>
    <scope>NUCLEOTIDE SEQUENCE [LARGE SCALE GENOMIC DNA]</scope>
    <source>
        <strain evidence="1 2">120613-1</strain>
    </source>
</reference>